<dbReference type="InterPro" id="IPR014729">
    <property type="entry name" value="Rossmann-like_a/b/a_fold"/>
</dbReference>
<evidence type="ECO:0000313" key="2">
    <source>
        <dbReference type="Proteomes" id="UP001147653"/>
    </source>
</evidence>
<gene>
    <name evidence="1" type="ORF">OJ997_21365</name>
</gene>
<dbReference type="SUPFAM" id="SSF52402">
    <property type="entry name" value="Adenine nucleotide alpha hydrolases-like"/>
    <property type="match status" value="1"/>
</dbReference>
<dbReference type="Gene3D" id="3.40.50.620">
    <property type="entry name" value="HUPs"/>
    <property type="match status" value="1"/>
</dbReference>
<comment type="caution">
    <text evidence="1">The sequence shown here is derived from an EMBL/GenBank/DDBJ whole genome shotgun (WGS) entry which is preliminary data.</text>
</comment>
<sequence length="146" mass="15176">MSEGARVLVVANKTAATPALLEAVRERAARGPATFTLLVPNAAHGLHKLVDPEDQGRGEAEAVIELAVPLLEDAAGGPVESMIGVPEPLAAIQDAINVHGFDELIISTLPQRVSKWLHLDLPAKAAGLGLPVTTVVASSRTERAMA</sequence>
<dbReference type="Proteomes" id="UP001147653">
    <property type="component" value="Unassembled WGS sequence"/>
</dbReference>
<dbReference type="RefSeq" id="WP_270027258.1">
    <property type="nucleotide sequence ID" value="NZ_JAPDDP010000042.1"/>
</dbReference>
<reference evidence="1" key="1">
    <citation type="submission" date="2022-10" db="EMBL/GenBank/DDBJ databases">
        <title>The WGS of Solirubrobacter phytolaccae KCTC 29190.</title>
        <authorList>
            <person name="Jiang Z."/>
        </authorList>
    </citation>
    <scope>NUCLEOTIDE SEQUENCE</scope>
    <source>
        <strain evidence="1">KCTC 29190</strain>
    </source>
</reference>
<dbReference type="EMBL" id="JAPDDP010000042">
    <property type="protein sequence ID" value="MDA0182876.1"/>
    <property type="molecule type" value="Genomic_DNA"/>
</dbReference>
<protein>
    <recommendedName>
        <fullName evidence="3">Universal stress protein</fullName>
    </recommendedName>
</protein>
<name>A0A9X3NF03_9ACTN</name>
<evidence type="ECO:0008006" key="3">
    <source>
        <dbReference type="Google" id="ProtNLM"/>
    </source>
</evidence>
<keyword evidence="2" id="KW-1185">Reference proteome</keyword>
<proteinExistence type="predicted"/>
<organism evidence="1 2">
    <name type="scientific">Solirubrobacter phytolaccae</name>
    <dbReference type="NCBI Taxonomy" id="1404360"/>
    <lineage>
        <taxon>Bacteria</taxon>
        <taxon>Bacillati</taxon>
        <taxon>Actinomycetota</taxon>
        <taxon>Thermoleophilia</taxon>
        <taxon>Solirubrobacterales</taxon>
        <taxon>Solirubrobacteraceae</taxon>
        <taxon>Solirubrobacter</taxon>
    </lineage>
</organism>
<accession>A0A9X3NF03</accession>
<dbReference type="AlphaFoldDB" id="A0A9X3NF03"/>
<evidence type="ECO:0000313" key="1">
    <source>
        <dbReference type="EMBL" id="MDA0182876.1"/>
    </source>
</evidence>